<keyword evidence="3" id="KW-1185">Reference proteome</keyword>
<dbReference type="InterPro" id="IPR018713">
    <property type="entry name" value="MPAB/Lcp_cat_dom"/>
</dbReference>
<protein>
    <recommendedName>
        <fullName evidence="1">ER-bound oxygenase mpaB/mpaB'/Rubber oxygenase catalytic domain-containing protein</fullName>
    </recommendedName>
</protein>
<dbReference type="RefSeq" id="WP_002635960.1">
    <property type="nucleotide sequence ID" value="NZ_CP012109.1"/>
</dbReference>
<dbReference type="OrthoDB" id="836517at2"/>
<feature type="domain" description="ER-bound oxygenase mpaB/mpaB'/Rubber oxygenase catalytic" evidence="1">
    <location>
        <begin position="50"/>
        <end position="241"/>
    </location>
</feature>
<dbReference type="Proteomes" id="UP000009026">
    <property type="component" value="Chromosome"/>
</dbReference>
<organism evidence="2 3">
    <name type="scientific">Pseudomyxococcus hansupus</name>
    <dbReference type="NCBI Taxonomy" id="1297742"/>
    <lineage>
        <taxon>Bacteria</taxon>
        <taxon>Pseudomonadati</taxon>
        <taxon>Myxococcota</taxon>
        <taxon>Myxococcia</taxon>
        <taxon>Myxococcales</taxon>
        <taxon>Cystobacterineae</taxon>
        <taxon>Myxococcaceae</taxon>
        <taxon>Pseudomyxococcus</taxon>
    </lineage>
</organism>
<reference evidence="2 3" key="1">
    <citation type="journal article" date="2016" name="PLoS ONE">
        <title>Complete Genome Sequence and Comparative Genomics of a Novel Myxobacterium Myxococcus hansupus.</title>
        <authorList>
            <person name="Sharma G."/>
            <person name="Narwani T."/>
            <person name="Subramanian S."/>
        </authorList>
    </citation>
    <scope>NUCLEOTIDE SEQUENCE [LARGE SCALE GENOMIC DNA]</scope>
    <source>
        <strain evidence="3">mixupus</strain>
    </source>
</reference>
<evidence type="ECO:0000259" key="1">
    <source>
        <dbReference type="Pfam" id="PF09995"/>
    </source>
</evidence>
<dbReference type="KEGG" id="mym:A176_006312"/>
<dbReference type="Pfam" id="PF09995">
    <property type="entry name" value="MPAB_Lcp_cat"/>
    <property type="match status" value="1"/>
</dbReference>
<dbReference type="GO" id="GO:0016491">
    <property type="term" value="F:oxidoreductase activity"/>
    <property type="evidence" value="ECO:0007669"/>
    <property type="project" value="InterPro"/>
</dbReference>
<dbReference type="STRING" id="1297742.A176_006312"/>
<accession>A0A0H4X723</accession>
<name>A0A0H4X723_9BACT</name>
<gene>
    <name evidence="2" type="ORF">A176_006312</name>
</gene>
<dbReference type="eggNOG" id="COG3662">
    <property type="taxonomic scope" value="Bacteria"/>
</dbReference>
<dbReference type="AlphaFoldDB" id="A0A0H4X723"/>
<dbReference type="PANTHER" id="PTHR36124">
    <property type="match status" value="1"/>
</dbReference>
<dbReference type="EMBL" id="CP012109">
    <property type="protein sequence ID" value="AKQ69400.1"/>
    <property type="molecule type" value="Genomic_DNA"/>
</dbReference>
<dbReference type="InterPro" id="IPR046366">
    <property type="entry name" value="MPAB"/>
</dbReference>
<dbReference type="PANTHER" id="PTHR36124:SF1">
    <property type="entry name" value="ER-BOUND OXYGENASE MPAB_MPAB'_RUBBER OXYGENASE CATALYTIC DOMAIN-CONTAINING PROTEIN"/>
    <property type="match status" value="1"/>
</dbReference>
<dbReference type="PATRIC" id="fig|1297742.4.peg.6401"/>
<evidence type="ECO:0000313" key="2">
    <source>
        <dbReference type="EMBL" id="AKQ69400.1"/>
    </source>
</evidence>
<sequence length="319" mass="35748">MNRFALRDLTNRLDAQSQCEDIVRILSTQEFPWDIEQALSFALFRTYAVPSIGVLLHETGEFNQRTQKRYDDTVLILDTILEHGMSSPQGRSAFRRMNQMHGAYDISNDDMRYVLSTFVVMPVRWLADFGWRALTPHEVTAWANYYRAVGRHMGIQDIPETYAAFASFLDAYEAEHFAFDARGRAVADATLELLTTFPPTNLAPKRLVHLFARTLMEDALLDAFHYPRPSKLSRTVFRLALKARGTFVRHALSPRETPLHGRQRPNIRSYPQGYAVESLGTFPKTCPVKHATGTAPAAQGGACPVTAARGVSARGGGDA</sequence>
<evidence type="ECO:0000313" key="3">
    <source>
        <dbReference type="Proteomes" id="UP000009026"/>
    </source>
</evidence>
<proteinExistence type="predicted"/>